<dbReference type="AlphaFoldDB" id="A0A238L6R5"/>
<keyword evidence="2" id="KW-1185">Reference proteome</keyword>
<name>A0A238L6R5_9RHOB</name>
<organism evidence="1 2">
    <name type="scientific">Pelagimonas varians</name>
    <dbReference type="NCBI Taxonomy" id="696760"/>
    <lineage>
        <taxon>Bacteria</taxon>
        <taxon>Pseudomonadati</taxon>
        <taxon>Pseudomonadota</taxon>
        <taxon>Alphaproteobacteria</taxon>
        <taxon>Rhodobacterales</taxon>
        <taxon>Roseobacteraceae</taxon>
        <taxon>Pelagimonas</taxon>
    </lineage>
</organism>
<evidence type="ECO:0000313" key="1">
    <source>
        <dbReference type="EMBL" id="SMX50803.1"/>
    </source>
</evidence>
<protein>
    <submittedName>
        <fullName evidence="1">Uncharacterized protein</fullName>
    </submittedName>
</protein>
<sequence length="162" mass="18196">MALGTCEVTRRRNRLQSDIIPSDAGDVIKMAAMDRATDNGLTWRPSNTLYTSFSIEALNEVIIKYGKPDVMNSDQLSHFTVSAWFTTLTEADVKILMGGRSLKRKAINLHELHDGVQAKRGIDSWIGFYTSKRLCCTNPMLDSPFESSMIAVSYEQLVPYKI</sequence>
<dbReference type="SUPFAM" id="SSF53098">
    <property type="entry name" value="Ribonuclease H-like"/>
    <property type="match status" value="1"/>
</dbReference>
<gene>
    <name evidence="1" type="ORF">PEV8663_04802</name>
</gene>
<reference evidence="1 2" key="1">
    <citation type="submission" date="2017-05" db="EMBL/GenBank/DDBJ databases">
        <authorList>
            <person name="Song R."/>
            <person name="Chenine A.L."/>
            <person name="Ruprecht R.M."/>
        </authorList>
    </citation>
    <scope>NUCLEOTIDE SEQUENCE [LARGE SCALE GENOMIC DNA]</scope>
    <source>
        <strain evidence="1 2">CECT 8663</strain>
    </source>
</reference>
<dbReference type="Proteomes" id="UP000220836">
    <property type="component" value="Unassembled WGS sequence"/>
</dbReference>
<evidence type="ECO:0000313" key="2">
    <source>
        <dbReference type="Proteomes" id="UP000220836"/>
    </source>
</evidence>
<dbReference type="InterPro" id="IPR012337">
    <property type="entry name" value="RNaseH-like_sf"/>
</dbReference>
<dbReference type="EMBL" id="FXYH01000056">
    <property type="protein sequence ID" value="SMX50803.1"/>
    <property type="molecule type" value="Genomic_DNA"/>
</dbReference>
<accession>A0A238L6R5</accession>
<proteinExistence type="predicted"/>